<dbReference type="PROSITE" id="PS50882">
    <property type="entry name" value="YTH"/>
    <property type="match status" value="1"/>
</dbReference>
<gene>
    <name evidence="3" type="ORF">COCNU_04G009740</name>
</gene>
<dbReference type="GO" id="GO:0005737">
    <property type="term" value="C:cytoplasm"/>
    <property type="evidence" value="ECO:0007669"/>
    <property type="project" value="TreeGrafter"/>
</dbReference>
<dbReference type="Proteomes" id="UP000797356">
    <property type="component" value="Chromosome 4"/>
</dbReference>
<protein>
    <submittedName>
        <fullName evidence="3">YTH domain-containing protein ECT4</fullName>
    </submittedName>
</protein>
<feature type="region of interest" description="Disordered" evidence="1">
    <location>
        <begin position="785"/>
        <end position="848"/>
    </location>
</feature>
<evidence type="ECO:0000256" key="1">
    <source>
        <dbReference type="SAM" id="MobiDB-lite"/>
    </source>
</evidence>
<dbReference type="CDD" id="cd21134">
    <property type="entry name" value="YTH"/>
    <property type="match status" value="1"/>
</dbReference>
<feature type="region of interest" description="Disordered" evidence="1">
    <location>
        <begin position="67"/>
        <end position="88"/>
    </location>
</feature>
<reference evidence="3" key="1">
    <citation type="journal article" date="2017" name="Gigascience">
        <title>The genome draft of coconut (Cocos nucifera).</title>
        <authorList>
            <person name="Xiao Y."/>
            <person name="Xu P."/>
            <person name="Fan H."/>
            <person name="Baudouin L."/>
            <person name="Xia W."/>
            <person name="Bocs S."/>
            <person name="Xu J."/>
            <person name="Li Q."/>
            <person name="Guo A."/>
            <person name="Zhou L."/>
            <person name="Li J."/>
            <person name="Wu Y."/>
            <person name="Ma Z."/>
            <person name="Armero A."/>
            <person name="Issali A.E."/>
            <person name="Liu N."/>
            <person name="Peng M."/>
            <person name="Yang Y."/>
        </authorList>
    </citation>
    <scope>NUCLEOTIDE SEQUENCE</scope>
    <source>
        <tissue evidence="3">Spear leaf of Hainan Tall coconut</tissue>
    </source>
</reference>
<feature type="compositionally biased region" description="Polar residues" evidence="1">
    <location>
        <begin position="899"/>
        <end position="908"/>
    </location>
</feature>
<dbReference type="AlphaFoldDB" id="A0A8K0I7D8"/>
<reference evidence="3" key="2">
    <citation type="submission" date="2019-07" db="EMBL/GenBank/DDBJ databases">
        <authorList>
            <person name="Yang Y."/>
            <person name="Bocs S."/>
            <person name="Baudouin L."/>
        </authorList>
    </citation>
    <scope>NUCLEOTIDE SEQUENCE</scope>
    <source>
        <tissue evidence="3">Spear leaf of Hainan Tall coconut</tissue>
    </source>
</reference>
<accession>A0A8K0I7D8</accession>
<evidence type="ECO:0000259" key="2">
    <source>
        <dbReference type="PROSITE" id="PS50882"/>
    </source>
</evidence>
<dbReference type="EMBL" id="CM017875">
    <property type="protein sequence ID" value="KAG1338668.1"/>
    <property type="molecule type" value="Genomic_DNA"/>
</dbReference>
<dbReference type="GO" id="GO:0061157">
    <property type="term" value="P:mRNA destabilization"/>
    <property type="evidence" value="ECO:0007669"/>
    <property type="project" value="TreeGrafter"/>
</dbReference>
<dbReference type="PANTHER" id="PTHR12357">
    <property type="entry name" value="YTH YT521-B HOMOLOGY DOMAIN-CONTAINING"/>
    <property type="match status" value="1"/>
</dbReference>
<feature type="compositionally biased region" description="Polar residues" evidence="1">
    <location>
        <begin position="827"/>
        <end position="836"/>
    </location>
</feature>
<name>A0A8K0I7D8_COCNU</name>
<dbReference type="OrthoDB" id="306690at2759"/>
<proteinExistence type="predicted"/>
<comment type="caution">
    <text evidence="3">The sequence shown here is derived from an EMBL/GenBank/DDBJ whole genome shotgun (WGS) entry which is preliminary data.</text>
</comment>
<dbReference type="Gene3D" id="3.10.590.10">
    <property type="entry name" value="ph1033 like domains"/>
    <property type="match status" value="1"/>
</dbReference>
<sequence>MIVESSQEAETRCFDGNQSEHHANIPSIAVDPTNIPSIEVPSANAVVALAAPSSAQDASMEVPPIMEETNNDGSHSGAEVHAGSEPGPTETYMMPGVGLNPHVAFVPPSGGVDYMGNEVAPEYIFDQGFEPPGEWGDHHRIFADGQDLHYSGMQTESLPYVYYTPSYGYAQTPYNQYNPYIPGAVVGVDGTFIGSQQYFSSPYQTPVSSPAYIPIVVHPTMDFVPQSSADPSLFSGDASIASRSVNAGRKSAPLQASLGVAASPQTAAAGSLAPASEPYQPSQQNRPTTKPSEGPQANMPQSNQPILQDFVMHGSASTINQDGISSGLMQATDHFSHESTFVPGPTKVAASSNDDSTNFGSNVHGWASVDTYRPRFHFNAVANNGSGSPNILVEQNRGPRTNRLKGQWASAGSDGAELSKASACIVEGNVTVNADQYNGDDFPLDYSDAKFFVIKSYSEDDVHKSIKYNVWSSTPNGNKRLDGAYEDAQRISVGKPRRCPVFLFFSVNASGQFCGVAEMIGPVDFKKDMDFWQQDKWTGSFLVKWHIIKDVPNASLRHIILENNENKPVTNSRDTQEIPYNSGMNMLNIFKSSPLRTSILDDFMFYEERQKVMLEEKYTHLGRSFNGVPYVPAFVPVNKPAGVMDLLKAGEKQSAIDHSSKVVKEEPGSAAGQPPTANERQTDVIVSHSPNAGGKLRGIAIDQLPKADGEQSSVAIDQPSKANGKCPSDFSTAVAQPSKADEKQLNSTFDHHVKMDGKQLMGAVDQPSKADREKRSCMVHLLPKEDGTRRKADRLSTLDGSTKTKDAKRAGNSVLSSGQITIKLDSSKSSQDTTNAKPDGAGDAKGVNPIMKIGSLSIHPMGGDLKSSGVMAAEATPTDVVKVGSVQIKVKGFGESFSRLTSAGTVPSESEGLKLNKQGSTADNHPPKK</sequence>
<feature type="region of interest" description="Disordered" evidence="1">
    <location>
        <begin position="899"/>
        <end position="929"/>
    </location>
</feature>
<feature type="compositionally biased region" description="Polar residues" evidence="1">
    <location>
        <begin position="279"/>
        <end position="291"/>
    </location>
</feature>
<feature type="compositionally biased region" description="Basic and acidic residues" evidence="1">
    <location>
        <begin position="657"/>
        <end position="667"/>
    </location>
</feature>
<keyword evidence="4" id="KW-1185">Reference proteome</keyword>
<feature type="region of interest" description="Disordered" evidence="1">
    <location>
        <begin position="268"/>
        <end position="302"/>
    </location>
</feature>
<feature type="region of interest" description="Disordered" evidence="1">
    <location>
        <begin position="657"/>
        <end position="681"/>
    </location>
</feature>
<dbReference type="GO" id="GO:0003729">
    <property type="term" value="F:mRNA binding"/>
    <property type="evidence" value="ECO:0007669"/>
    <property type="project" value="TreeGrafter"/>
</dbReference>
<dbReference type="Pfam" id="PF04146">
    <property type="entry name" value="YTH"/>
    <property type="match status" value="1"/>
</dbReference>
<evidence type="ECO:0000313" key="3">
    <source>
        <dbReference type="EMBL" id="KAG1338668.1"/>
    </source>
</evidence>
<feature type="region of interest" description="Disordered" evidence="1">
    <location>
        <begin position="717"/>
        <end position="741"/>
    </location>
</feature>
<dbReference type="InterPro" id="IPR007275">
    <property type="entry name" value="YTH_domain"/>
</dbReference>
<dbReference type="InterPro" id="IPR045168">
    <property type="entry name" value="YTH_prot"/>
</dbReference>
<feature type="domain" description="YTH" evidence="2">
    <location>
        <begin position="449"/>
        <end position="590"/>
    </location>
</feature>
<dbReference type="PANTHER" id="PTHR12357:SF92">
    <property type="entry name" value="YTH DOMAIN-CONTAINING FAMILY PROTEIN"/>
    <property type="match status" value="1"/>
</dbReference>
<organism evidence="3 4">
    <name type="scientific">Cocos nucifera</name>
    <name type="common">Coconut palm</name>
    <dbReference type="NCBI Taxonomy" id="13894"/>
    <lineage>
        <taxon>Eukaryota</taxon>
        <taxon>Viridiplantae</taxon>
        <taxon>Streptophyta</taxon>
        <taxon>Embryophyta</taxon>
        <taxon>Tracheophyta</taxon>
        <taxon>Spermatophyta</taxon>
        <taxon>Magnoliopsida</taxon>
        <taxon>Liliopsida</taxon>
        <taxon>Arecaceae</taxon>
        <taxon>Arecoideae</taxon>
        <taxon>Cocoseae</taxon>
        <taxon>Attaleinae</taxon>
        <taxon>Cocos</taxon>
    </lineage>
</organism>
<feature type="compositionally biased region" description="Basic and acidic residues" evidence="1">
    <location>
        <begin position="785"/>
        <end position="809"/>
    </location>
</feature>
<evidence type="ECO:0000313" key="4">
    <source>
        <dbReference type="Proteomes" id="UP000797356"/>
    </source>
</evidence>